<feature type="compositionally biased region" description="Low complexity" evidence="1">
    <location>
        <begin position="38"/>
        <end position="49"/>
    </location>
</feature>
<evidence type="ECO:0008006" key="4">
    <source>
        <dbReference type="Google" id="ProtNLM"/>
    </source>
</evidence>
<dbReference type="HOGENOM" id="CLU_081356_0_0_1"/>
<accession>A0A067T062</accession>
<evidence type="ECO:0000313" key="3">
    <source>
        <dbReference type="Proteomes" id="UP000027222"/>
    </source>
</evidence>
<keyword evidence="3" id="KW-1185">Reference proteome</keyword>
<organism evidence="2 3">
    <name type="scientific">Galerina marginata (strain CBS 339.88)</name>
    <dbReference type="NCBI Taxonomy" id="685588"/>
    <lineage>
        <taxon>Eukaryota</taxon>
        <taxon>Fungi</taxon>
        <taxon>Dikarya</taxon>
        <taxon>Basidiomycota</taxon>
        <taxon>Agaricomycotina</taxon>
        <taxon>Agaricomycetes</taxon>
        <taxon>Agaricomycetidae</taxon>
        <taxon>Agaricales</taxon>
        <taxon>Agaricineae</taxon>
        <taxon>Strophariaceae</taxon>
        <taxon>Galerina</taxon>
    </lineage>
</organism>
<proteinExistence type="predicted"/>
<dbReference type="Proteomes" id="UP000027222">
    <property type="component" value="Unassembled WGS sequence"/>
</dbReference>
<name>A0A067T062_GALM3</name>
<dbReference type="EMBL" id="KL142378">
    <property type="protein sequence ID" value="KDR76575.1"/>
    <property type="molecule type" value="Genomic_DNA"/>
</dbReference>
<gene>
    <name evidence="2" type="ORF">GALMADRAFT_139493</name>
</gene>
<evidence type="ECO:0000313" key="2">
    <source>
        <dbReference type="EMBL" id="KDR76575.1"/>
    </source>
</evidence>
<dbReference type="AlphaFoldDB" id="A0A067T062"/>
<sequence>MSSGDRITALENALNNLRSEGEHTQTLLRQLLSRLGCSDPPVTVTTPVTPSIPPPRVSEFPDVSAFPSAGPVPHGSDSAPLPPLGISEDSEPSELRKSALPAPNSRNLDFSEFRSASQPDAECPGPRFPVPKFRNVAPLRPGVPPDFDGDRSLGRSFLFTCRTYIHLVPTAFPDVTVQILWVLSFMKSGRAFRWAERKLALELTEGFPWNDWAEFERDFRFNFTPAHAAATAINIRNRLNFGNPLSLLRTPEIWIFPNSGVRLNPTRSAQAPGFRFRNFGTLLRSDPEFRRISTETAP</sequence>
<protein>
    <recommendedName>
        <fullName evidence="4">Retrotransposon gag domain-containing protein</fullName>
    </recommendedName>
</protein>
<reference evidence="3" key="1">
    <citation type="journal article" date="2014" name="Proc. Natl. Acad. Sci. U.S.A.">
        <title>Extensive sampling of basidiomycete genomes demonstrates inadequacy of the white-rot/brown-rot paradigm for wood decay fungi.</title>
        <authorList>
            <person name="Riley R."/>
            <person name="Salamov A.A."/>
            <person name="Brown D.W."/>
            <person name="Nagy L.G."/>
            <person name="Floudas D."/>
            <person name="Held B.W."/>
            <person name="Levasseur A."/>
            <person name="Lombard V."/>
            <person name="Morin E."/>
            <person name="Otillar R."/>
            <person name="Lindquist E.A."/>
            <person name="Sun H."/>
            <person name="LaButti K.M."/>
            <person name="Schmutz J."/>
            <person name="Jabbour D."/>
            <person name="Luo H."/>
            <person name="Baker S.E."/>
            <person name="Pisabarro A.G."/>
            <person name="Walton J.D."/>
            <person name="Blanchette R.A."/>
            <person name="Henrissat B."/>
            <person name="Martin F."/>
            <person name="Cullen D."/>
            <person name="Hibbett D.S."/>
            <person name="Grigoriev I.V."/>
        </authorList>
    </citation>
    <scope>NUCLEOTIDE SEQUENCE [LARGE SCALE GENOMIC DNA]</scope>
    <source>
        <strain evidence="3">CBS 339.88</strain>
    </source>
</reference>
<evidence type="ECO:0000256" key="1">
    <source>
        <dbReference type="SAM" id="MobiDB-lite"/>
    </source>
</evidence>
<feature type="region of interest" description="Disordered" evidence="1">
    <location>
        <begin position="38"/>
        <end position="109"/>
    </location>
</feature>
<dbReference type="STRING" id="685588.A0A067T062"/>